<dbReference type="GO" id="GO:0070573">
    <property type="term" value="F:metallodipeptidase activity"/>
    <property type="evidence" value="ECO:0007669"/>
    <property type="project" value="InterPro"/>
</dbReference>
<dbReference type="PANTHER" id="PTHR10443">
    <property type="entry name" value="MICROSOMAL DIPEPTIDASE"/>
    <property type="match status" value="1"/>
</dbReference>
<evidence type="ECO:0000313" key="1">
    <source>
        <dbReference type="EMBL" id="SVA69058.1"/>
    </source>
</evidence>
<dbReference type="InterPro" id="IPR008257">
    <property type="entry name" value="Pept_M19"/>
</dbReference>
<reference evidence="1" key="1">
    <citation type="submission" date="2018-05" db="EMBL/GenBank/DDBJ databases">
        <authorList>
            <person name="Lanie J.A."/>
            <person name="Ng W.-L."/>
            <person name="Kazmierczak K.M."/>
            <person name="Andrzejewski T.M."/>
            <person name="Davidsen T.M."/>
            <person name="Wayne K.J."/>
            <person name="Tettelin H."/>
            <person name="Glass J.I."/>
            <person name="Rusch D."/>
            <person name="Podicherti R."/>
            <person name="Tsui H.-C.T."/>
            <person name="Winkler M.E."/>
        </authorList>
    </citation>
    <scope>NUCLEOTIDE SEQUENCE</scope>
</reference>
<dbReference type="Pfam" id="PF01244">
    <property type="entry name" value="Peptidase_M19"/>
    <property type="match status" value="1"/>
</dbReference>
<dbReference type="SUPFAM" id="SSF51556">
    <property type="entry name" value="Metallo-dependent hydrolases"/>
    <property type="match status" value="1"/>
</dbReference>
<name>A0A381XWF1_9ZZZZ</name>
<evidence type="ECO:0008006" key="2">
    <source>
        <dbReference type="Google" id="ProtNLM"/>
    </source>
</evidence>
<accession>A0A381XWF1</accession>
<gene>
    <name evidence="1" type="ORF">METZ01_LOCUS121912</name>
</gene>
<dbReference type="AlphaFoldDB" id="A0A381XWF1"/>
<dbReference type="PROSITE" id="PS51365">
    <property type="entry name" value="RENAL_DIPEPTIDASE_2"/>
    <property type="match status" value="1"/>
</dbReference>
<protein>
    <recommendedName>
        <fullName evidence="2">Dipeptidase</fullName>
    </recommendedName>
</protein>
<dbReference type="Gene3D" id="3.20.20.140">
    <property type="entry name" value="Metal-dependent hydrolases"/>
    <property type="match status" value="1"/>
</dbReference>
<dbReference type="EMBL" id="UINC01016614">
    <property type="protein sequence ID" value="SVA69058.1"/>
    <property type="molecule type" value="Genomic_DNA"/>
</dbReference>
<organism evidence="1">
    <name type="scientific">marine metagenome</name>
    <dbReference type="NCBI Taxonomy" id="408172"/>
    <lineage>
        <taxon>unclassified sequences</taxon>
        <taxon>metagenomes</taxon>
        <taxon>ecological metagenomes</taxon>
    </lineage>
</organism>
<dbReference type="GO" id="GO:0006508">
    <property type="term" value="P:proteolysis"/>
    <property type="evidence" value="ECO:0007669"/>
    <property type="project" value="InterPro"/>
</dbReference>
<sequence>MSYREKPVLSQEEALQLHKEALVVDSQIPTITLGGLFTDNMRKRMDECFKEGMTKAEASNILSAMIPGEIQNSTDAKAQYIELWEKSGVNIASGTYAGPAAGIDAAYNSSVKRMSEAVSIINSIPEKLMLVTTSDHIKEAHDTGKGGIIFDFQDTLSFGTDLNKVDFFYNLGLRVVQLTYNLRNLVGDGCTEIHKSGLSYFGRELVSKLNEKNMIVDVSHCSEQVGWDAMEISSSPVVVTHSTSAAIVKHDRGKSDKFAKAIADNGGFFGVVVIPGFIQETPTATLDDWALHIENLVNVMGIDHVCIGTDKLGPGPGTETLFEYPEEMPGMRPGHFNWSGFREEHRVNDNGLGLPYPQYNDYKTIGYEQFTDWPNLTLKLAERGFNEEELRKILGLNYFRVFKQIIG</sequence>
<dbReference type="PANTHER" id="PTHR10443:SF12">
    <property type="entry name" value="DIPEPTIDASE"/>
    <property type="match status" value="1"/>
</dbReference>
<proteinExistence type="predicted"/>
<dbReference type="InterPro" id="IPR032466">
    <property type="entry name" value="Metal_Hydrolase"/>
</dbReference>